<keyword evidence="3" id="KW-0804">Transcription</keyword>
<evidence type="ECO:0000313" key="7">
    <source>
        <dbReference type="EMBL" id="CAA0109447.1"/>
    </source>
</evidence>
<dbReference type="AlphaFoldDB" id="A0A5S9PWZ3"/>
<name>A0A5S9PWZ3_9GAMM</name>
<keyword evidence="8" id="KW-1185">Reference proteome</keyword>
<dbReference type="PRINTS" id="PR00455">
    <property type="entry name" value="HTHTETR"/>
</dbReference>
<dbReference type="InterPro" id="IPR001647">
    <property type="entry name" value="HTH_TetR"/>
</dbReference>
<protein>
    <submittedName>
        <fullName evidence="7">Putative HTH-type transcriptional regulator TtgW</fullName>
    </submittedName>
</protein>
<sequence>MATKPAPKKKQERSSRDDWLRAALELLGEEGIARITIDALCKKLRLTKGSFYWHFSGRQELLEGMADRYANAHHREIRERIDSSDLDDWERIKLVAKDAFDNYARIDHAMRIWAEECEFTAEAIKLSDARTLRFTEEKLVNLGVPQDRATLIARLMLCTGLGFSFAQPSLGGKKEYEELEPLIESLIDIERAKKR</sequence>
<proteinExistence type="predicted"/>
<dbReference type="InterPro" id="IPR009057">
    <property type="entry name" value="Homeodomain-like_sf"/>
</dbReference>
<dbReference type="RefSeq" id="WP_159268837.1">
    <property type="nucleotide sequence ID" value="NZ_CACSIK010000001.1"/>
</dbReference>
<dbReference type="Gene3D" id="1.10.357.10">
    <property type="entry name" value="Tetracycline Repressor, domain 2"/>
    <property type="match status" value="1"/>
</dbReference>
<gene>
    <name evidence="7" type="primary">ttgW</name>
    <name evidence="6" type="ORF">IHBHHGIJ_02270</name>
    <name evidence="7" type="ORF">KFEGEMFD_02457</name>
</gene>
<dbReference type="OrthoDB" id="5982141at2"/>
<dbReference type="Proteomes" id="UP000435877">
    <property type="component" value="Unassembled WGS sequence"/>
</dbReference>
<dbReference type="SUPFAM" id="SSF46689">
    <property type="entry name" value="Homeodomain-like"/>
    <property type="match status" value="1"/>
</dbReference>
<dbReference type="GO" id="GO:0003677">
    <property type="term" value="F:DNA binding"/>
    <property type="evidence" value="ECO:0007669"/>
    <property type="project" value="UniProtKB-UniRule"/>
</dbReference>
<reference evidence="8 9" key="1">
    <citation type="submission" date="2019-11" db="EMBL/GenBank/DDBJ databases">
        <authorList>
            <person name="Holert J."/>
        </authorList>
    </citation>
    <scope>NUCLEOTIDE SEQUENCE [LARGE SCALE GENOMIC DNA]</scope>
    <source>
        <strain evidence="7">BC3_2A</strain>
        <strain evidence="6">SB11_1A</strain>
    </source>
</reference>
<organism evidence="7 9">
    <name type="scientific">Zhongshania aliphaticivorans</name>
    <dbReference type="NCBI Taxonomy" id="1470434"/>
    <lineage>
        <taxon>Bacteria</taxon>
        <taxon>Pseudomonadati</taxon>
        <taxon>Pseudomonadota</taxon>
        <taxon>Gammaproteobacteria</taxon>
        <taxon>Cellvibrionales</taxon>
        <taxon>Spongiibacteraceae</taxon>
        <taxon>Zhongshania</taxon>
    </lineage>
</organism>
<dbReference type="EMBL" id="CACSIM010000004">
    <property type="protein sequence ID" value="CAA0109447.1"/>
    <property type="molecule type" value="Genomic_DNA"/>
</dbReference>
<evidence type="ECO:0000313" key="9">
    <source>
        <dbReference type="Proteomes" id="UP000439591"/>
    </source>
</evidence>
<dbReference type="Pfam" id="PF00440">
    <property type="entry name" value="TetR_N"/>
    <property type="match status" value="1"/>
</dbReference>
<accession>A0A5S9PWZ3</accession>
<dbReference type="EMBL" id="CACSIK010000001">
    <property type="protein sequence ID" value="CAA0092260.1"/>
    <property type="molecule type" value="Genomic_DNA"/>
</dbReference>
<evidence type="ECO:0000256" key="2">
    <source>
        <dbReference type="ARBA" id="ARBA00023125"/>
    </source>
</evidence>
<dbReference type="PANTHER" id="PTHR47506">
    <property type="entry name" value="TRANSCRIPTIONAL REGULATORY PROTEIN"/>
    <property type="match status" value="1"/>
</dbReference>
<evidence type="ECO:0000256" key="1">
    <source>
        <dbReference type="ARBA" id="ARBA00023015"/>
    </source>
</evidence>
<evidence type="ECO:0000259" key="5">
    <source>
        <dbReference type="PROSITE" id="PS50977"/>
    </source>
</evidence>
<evidence type="ECO:0000256" key="4">
    <source>
        <dbReference type="PROSITE-ProRule" id="PRU00335"/>
    </source>
</evidence>
<dbReference type="Proteomes" id="UP000439591">
    <property type="component" value="Unassembled WGS sequence"/>
</dbReference>
<evidence type="ECO:0000313" key="6">
    <source>
        <dbReference type="EMBL" id="CAA0092260.1"/>
    </source>
</evidence>
<feature type="domain" description="HTH tetR-type" evidence="5">
    <location>
        <begin position="13"/>
        <end position="73"/>
    </location>
</feature>
<keyword evidence="2 4" id="KW-0238">DNA-binding</keyword>
<evidence type="ECO:0000256" key="3">
    <source>
        <dbReference type="ARBA" id="ARBA00023163"/>
    </source>
</evidence>
<dbReference type="PANTHER" id="PTHR47506:SF6">
    <property type="entry name" value="HTH-TYPE TRANSCRIPTIONAL REPRESSOR NEMR"/>
    <property type="match status" value="1"/>
</dbReference>
<dbReference type="PROSITE" id="PS50977">
    <property type="entry name" value="HTH_TETR_2"/>
    <property type="match status" value="1"/>
</dbReference>
<feature type="DNA-binding region" description="H-T-H motif" evidence="4">
    <location>
        <begin position="36"/>
        <end position="55"/>
    </location>
</feature>
<keyword evidence="1" id="KW-0805">Transcription regulation</keyword>
<evidence type="ECO:0000313" key="8">
    <source>
        <dbReference type="Proteomes" id="UP000435877"/>
    </source>
</evidence>